<dbReference type="OrthoDB" id="411301at2"/>
<sequence>MKYKGSVAIHQEREVVVALFMNEEYNKEYQDGFIKKELINGVSGQKGAKSKMYYKYGKQDMVITETITKNDLPQSLEAFYHHKHMDNTMKYTFTEVNSKTTQYDYECEYIRINWFLPKIIALFFPGIYRKQVEKWMSQFKEFAEKQ</sequence>
<dbReference type="RefSeq" id="WP_143918265.1">
    <property type="nucleotide sequence ID" value="NZ_CANLFO010000007.1"/>
</dbReference>
<dbReference type="CDD" id="cd07812">
    <property type="entry name" value="SRPBCC"/>
    <property type="match status" value="1"/>
</dbReference>
<dbReference type="SUPFAM" id="SSF55961">
    <property type="entry name" value="Bet v1-like"/>
    <property type="match status" value="1"/>
</dbReference>
<organism evidence="1 2">
    <name type="scientific">Aquimarina algiphila</name>
    <dbReference type="NCBI Taxonomy" id="2047982"/>
    <lineage>
        <taxon>Bacteria</taxon>
        <taxon>Pseudomonadati</taxon>
        <taxon>Bacteroidota</taxon>
        <taxon>Flavobacteriia</taxon>
        <taxon>Flavobacteriales</taxon>
        <taxon>Flavobacteriaceae</taxon>
        <taxon>Aquimarina</taxon>
    </lineage>
</organism>
<evidence type="ECO:0000313" key="1">
    <source>
        <dbReference type="EMBL" id="TSE04967.1"/>
    </source>
</evidence>
<accession>A0A554VDI3</accession>
<comment type="caution">
    <text evidence="1">The sequence shown here is derived from an EMBL/GenBank/DDBJ whole genome shotgun (WGS) entry which is preliminary data.</text>
</comment>
<dbReference type="EMBL" id="VLNR01000068">
    <property type="protein sequence ID" value="TSE04967.1"/>
    <property type="molecule type" value="Genomic_DNA"/>
</dbReference>
<proteinExistence type="predicted"/>
<reference evidence="1 2" key="1">
    <citation type="submission" date="2019-07" db="EMBL/GenBank/DDBJ databases">
        <title>The draft genome sequence of Aquimarina algiphila M91.</title>
        <authorList>
            <person name="Meng X."/>
        </authorList>
    </citation>
    <scope>NUCLEOTIDE SEQUENCE [LARGE SCALE GENOMIC DNA]</scope>
    <source>
        <strain evidence="1 2">M91</strain>
    </source>
</reference>
<protein>
    <submittedName>
        <fullName evidence="1">SRPBCC family protein</fullName>
    </submittedName>
</protein>
<dbReference type="InterPro" id="IPR023393">
    <property type="entry name" value="START-like_dom_sf"/>
</dbReference>
<gene>
    <name evidence="1" type="ORF">FOF46_24385</name>
</gene>
<keyword evidence="2" id="KW-1185">Reference proteome</keyword>
<evidence type="ECO:0000313" key="2">
    <source>
        <dbReference type="Proteomes" id="UP000318833"/>
    </source>
</evidence>
<dbReference type="AlphaFoldDB" id="A0A554VDI3"/>
<name>A0A554VDI3_9FLAO</name>
<dbReference type="Gene3D" id="3.30.530.20">
    <property type="match status" value="1"/>
</dbReference>
<dbReference type="Proteomes" id="UP000318833">
    <property type="component" value="Unassembled WGS sequence"/>
</dbReference>